<sequence length="126" mass="14361">MLSLTPTLYKYVNTSGWLTENITTDSLQKTADGQYEYQVELINLFQRNSYARLYLKNVNTAEETRIPVDLAVNEIKGLSVGKVNYWVSIELNPVSDNYLMITTTDFPLPGEEYEIDVPNGTAVRMK</sequence>
<accession>A0ABV6JFX8</accession>
<dbReference type="EMBL" id="JBHLVF010000041">
    <property type="protein sequence ID" value="MFC0394447.1"/>
    <property type="molecule type" value="Genomic_DNA"/>
</dbReference>
<comment type="caution">
    <text evidence="1">The sequence shown here is derived from an EMBL/GenBank/DDBJ whole genome shotgun (WGS) entry which is preliminary data.</text>
</comment>
<proteinExistence type="predicted"/>
<organism evidence="1 2">
    <name type="scientific">Paenibacillus mendelii</name>
    <dbReference type="NCBI Taxonomy" id="206163"/>
    <lineage>
        <taxon>Bacteria</taxon>
        <taxon>Bacillati</taxon>
        <taxon>Bacillota</taxon>
        <taxon>Bacilli</taxon>
        <taxon>Bacillales</taxon>
        <taxon>Paenibacillaceae</taxon>
        <taxon>Paenibacillus</taxon>
    </lineage>
</organism>
<protein>
    <submittedName>
        <fullName evidence="1">Uncharacterized protein</fullName>
    </submittedName>
</protein>
<keyword evidence="2" id="KW-1185">Reference proteome</keyword>
<name>A0ABV6JFX8_9BACL</name>
<evidence type="ECO:0000313" key="2">
    <source>
        <dbReference type="Proteomes" id="UP001589818"/>
    </source>
</evidence>
<evidence type="ECO:0000313" key="1">
    <source>
        <dbReference type="EMBL" id="MFC0394447.1"/>
    </source>
</evidence>
<gene>
    <name evidence="1" type="ORF">ACFFJ8_24200</name>
</gene>
<dbReference type="Proteomes" id="UP001589818">
    <property type="component" value="Unassembled WGS sequence"/>
</dbReference>
<dbReference type="RefSeq" id="WP_256554996.1">
    <property type="nucleotide sequence ID" value="NZ_JANHOF010000001.1"/>
</dbReference>
<reference evidence="1 2" key="1">
    <citation type="submission" date="2024-09" db="EMBL/GenBank/DDBJ databases">
        <authorList>
            <person name="Sun Q."/>
            <person name="Mori K."/>
        </authorList>
    </citation>
    <scope>NUCLEOTIDE SEQUENCE [LARGE SCALE GENOMIC DNA]</scope>
    <source>
        <strain evidence="1 2">CCM 4839</strain>
    </source>
</reference>